<comment type="caution">
    <text evidence="1">The sequence shown here is derived from an EMBL/GenBank/DDBJ whole genome shotgun (WGS) entry which is preliminary data.</text>
</comment>
<keyword evidence="2" id="KW-1185">Reference proteome</keyword>
<dbReference type="EMBL" id="JAIXMP010000002">
    <property type="protein sequence ID" value="KAI9276869.1"/>
    <property type="molecule type" value="Genomic_DNA"/>
</dbReference>
<dbReference type="InterPro" id="IPR032675">
    <property type="entry name" value="LRR_dom_sf"/>
</dbReference>
<dbReference type="AlphaFoldDB" id="A0AAD5KAP3"/>
<accession>A0AAD5KAP3</accession>
<reference evidence="1" key="2">
    <citation type="submission" date="2023-02" db="EMBL/GenBank/DDBJ databases">
        <authorList>
            <consortium name="DOE Joint Genome Institute"/>
            <person name="Mondo S.J."/>
            <person name="Chang Y."/>
            <person name="Wang Y."/>
            <person name="Ahrendt S."/>
            <person name="Andreopoulos W."/>
            <person name="Barry K."/>
            <person name="Beard J."/>
            <person name="Benny G.L."/>
            <person name="Blankenship S."/>
            <person name="Bonito G."/>
            <person name="Cuomo C."/>
            <person name="Desiro A."/>
            <person name="Gervers K.A."/>
            <person name="Hundley H."/>
            <person name="Kuo A."/>
            <person name="LaButti K."/>
            <person name="Lang B.F."/>
            <person name="Lipzen A."/>
            <person name="O'Donnell K."/>
            <person name="Pangilinan J."/>
            <person name="Reynolds N."/>
            <person name="Sandor L."/>
            <person name="Smith M.W."/>
            <person name="Tsang A."/>
            <person name="Grigoriev I.V."/>
            <person name="Stajich J.E."/>
            <person name="Spatafora J.W."/>
        </authorList>
    </citation>
    <scope>NUCLEOTIDE SEQUENCE</scope>
    <source>
        <strain evidence="1">RSA 2281</strain>
    </source>
</reference>
<proteinExistence type="predicted"/>
<dbReference type="Gene3D" id="3.80.10.10">
    <property type="entry name" value="Ribonuclease Inhibitor"/>
    <property type="match status" value="1"/>
</dbReference>
<dbReference type="Proteomes" id="UP001209540">
    <property type="component" value="Unassembled WGS sequence"/>
</dbReference>
<name>A0AAD5KAP3_9FUNG</name>
<sequence>MKIQEFIYMGTSDSRLCTTLYTSQQQTSSAGIKTIKLKFWSMDLGTTMDDEPISAVFRRCHTTLETLELDMGTLLASRYKCLDILASLGAPQLRNLVLNLHDDTIDGETVTRFITASPALQLVDIQGSGFWTPELFDALGSLTELEKLSIYQTHYDDDDDDCADIGDDVDTPPHIKEEKPGIIQNGHWLAPVLVCKHSKLVEFTYRHNNSNEDTAFLLDLAPSLAQSTIQKLHLQDISIQNGDVLSVILEHLARSQTLHTLRVWLPFDIMEKDIIAFASIENLAYLDIWDTHGAVTKEMMYNVFRHLEKRDRFIFIRGDDPDSDHTVKGYTHGTSLQPLFKKKSSGRITDQEENFIIEEYLGSD</sequence>
<reference evidence="1" key="1">
    <citation type="journal article" date="2022" name="IScience">
        <title>Evolution of zygomycete secretomes and the origins of terrestrial fungal ecologies.</title>
        <authorList>
            <person name="Chang Y."/>
            <person name="Wang Y."/>
            <person name="Mondo S."/>
            <person name="Ahrendt S."/>
            <person name="Andreopoulos W."/>
            <person name="Barry K."/>
            <person name="Beard J."/>
            <person name="Benny G.L."/>
            <person name="Blankenship S."/>
            <person name="Bonito G."/>
            <person name="Cuomo C."/>
            <person name="Desiro A."/>
            <person name="Gervers K.A."/>
            <person name="Hundley H."/>
            <person name="Kuo A."/>
            <person name="LaButti K."/>
            <person name="Lang B.F."/>
            <person name="Lipzen A."/>
            <person name="O'Donnell K."/>
            <person name="Pangilinan J."/>
            <person name="Reynolds N."/>
            <person name="Sandor L."/>
            <person name="Smith M.E."/>
            <person name="Tsang A."/>
            <person name="Grigoriev I.V."/>
            <person name="Stajich J.E."/>
            <person name="Spatafora J.W."/>
        </authorList>
    </citation>
    <scope>NUCLEOTIDE SEQUENCE</scope>
    <source>
        <strain evidence="1">RSA 2281</strain>
    </source>
</reference>
<protein>
    <submittedName>
        <fullName evidence="1">Uncharacterized protein</fullName>
    </submittedName>
</protein>
<organism evidence="1 2">
    <name type="scientific">Phascolomyces articulosus</name>
    <dbReference type="NCBI Taxonomy" id="60185"/>
    <lineage>
        <taxon>Eukaryota</taxon>
        <taxon>Fungi</taxon>
        <taxon>Fungi incertae sedis</taxon>
        <taxon>Mucoromycota</taxon>
        <taxon>Mucoromycotina</taxon>
        <taxon>Mucoromycetes</taxon>
        <taxon>Mucorales</taxon>
        <taxon>Lichtheimiaceae</taxon>
        <taxon>Phascolomyces</taxon>
    </lineage>
</organism>
<evidence type="ECO:0000313" key="2">
    <source>
        <dbReference type="Proteomes" id="UP001209540"/>
    </source>
</evidence>
<evidence type="ECO:0000313" key="1">
    <source>
        <dbReference type="EMBL" id="KAI9276869.1"/>
    </source>
</evidence>
<gene>
    <name evidence="1" type="ORF">BDA99DRAFT_120331</name>
</gene>
<dbReference type="SUPFAM" id="SSF52047">
    <property type="entry name" value="RNI-like"/>
    <property type="match status" value="1"/>
</dbReference>